<comment type="caution">
    <text evidence="2">The sequence shown here is derived from an EMBL/GenBank/DDBJ whole genome shotgun (WGS) entry which is preliminary data.</text>
</comment>
<feature type="chain" id="PRO_5045615072" evidence="1">
    <location>
        <begin position="21"/>
        <end position="428"/>
    </location>
</feature>
<dbReference type="EMBL" id="JBHTJI010000001">
    <property type="protein sequence ID" value="MFD0990124.1"/>
    <property type="molecule type" value="Genomic_DNA"/>
</dbReference>
<evidence type="ECO:0000256" key="1">
    <source>
        <dbReference type="SAM" id="SignalP"/>
    </source>
</evidence>
<keyword evidence="3" id="KW-1185">Reference proteome</keyword>
<evidence type="ECO:0000313" key="2">
    <source>
        <dbReference type="EMBL" id="MFD0990124.1"/>
    </source>
</evidence>
<organism evidence="2 3">
    <name type="scientific">Mariniflexile jejuense</name>
    <dbReference type="NCBI Taxonomy" id="1173582"/>
    <lineage>
        <taxon>Bacteria</taxon>
        <taxon>Pseudomonadati</taxon>
        <taxon>Bacteroidota</taxon>
        <taxon>Flavobacteriia</taxon>
        <taxon>Flavobacteriales</taxon>
        <taxon>Flavobacteriaceae</taxon>
        <taxon>Mariniflexile</taxon>
    </lineage>
</organism>
<sequence length="428" mass="47802">MNKKIKLGTLLGLVVLQLMACKTQKQDTIISLTNASDILLTDKPVVIKRNQFSNTISSSQFPLLLIGTDTIPSQMNDIDADGNWDELFFVINFSANETKNIQLKWIDTKPSYEVKTSVRFGKRSSKNTPVQPATDELLLANEVHKALGYQPYQTDGPTWENDKVGFRHYLDGRNAKDVFAKKTAAITPENVGIDSVGGVEDNYHVMHDWGRDVFPVGNSVGLGGFAMLINDKVERLGITTNDTLNNIEKTTFKVTAEGSVNSILSYEYQNWEVSGNKYQAQETTSIWPGMYGYKNTVSLSGLKGNETLLIGLSNINNEKGLNTVNVGDWVCLIQHDKLTYERQWVMGTALIIPKTSFKGVMEAPKEGQLTNSYLAKFKVENNKPISYYAIAACELSEDKNFIDSEYFTNYVVNLAKQLATEINIEIKN</sequence>
<evidence type="ECO:0000313" key="3">
    <source>
        <dbReference type="Proteomes" id="UP001597061"/>
    </source>
</evidence>
<dbReference type="InterPro" id="IPR032342">
    <property type="entry name" value="DUF4861"/>
</dbReference>
<protein>
    <submittedName>
        <fullName evidence="2">DUF4861 domain-containing protein</fullName>
    </submittedName>
</protein>
<dbReference type="Proteomes" id="UP001597061">
    <property type="component" value="Unassembled WGS sequence"/>
</dbReference>
<proteinExistence type="predicted"/>
<gene>
    <name evidence="2" type="ORF">ACFQ1R_08450</name>
</gene>
<keyword evidence="1" id="KW-0732">Signal</keyword>
<reference evidence="3" key="1">
    <citation type="journal article" date="2019" name="Int. J. Syst. Evol. Microbiol.">
        <title>The Global Catalogue of Microorganisms (GCM) 10K type strain sequencing project: providing services to taxonomists for standard genome sequencing and annotation.</title>
        <authorList>
            <consortium name="The Broad Institute Genomics Platform"/>
            <consortium name="The Broad Institute Genome Sequencing Center for Infectious Disease"/>
            <person name="Wu L."/>
            <person name="Ma J."/>
        </authorList>
    </citation>
    <scope>NUCLEOTIDE SEQUENCE [LARGE SCALE GENOMIC DNA]</scope>
    <source>
        <strain evidence="3">CCUG 62414</strain>
    </source>
</reference>
<dbReference type="Pfam" id="PF16153">
    <property type="entry name" value="DUF4861"/>
    <property type="match status" value="1"/>
</dbReference>
<name>A0ABW3JIH3_9FLAO</name>
<accession>A0ABW3JIH3</accession>
<feature type="signal peptide" evidence="1">
    <location>
        <begin position="1"/>
        <end position="20"/>
    </location>
</feature>
<dbReference type="RefSeq" id="WP_379925718.1">
    <property type="nucleotide sequence ID" value="NZ_JBHTJI010000001.1"/>
</dbReference>